<evidence type="ECO:0000256" key="1">
    <source>
        <dbReference type="ARBA" id="ARBA00022475"/>
    </source>
</evidence>
<keyword evidence="1" id="KW-1003">Cell membrane</keyword>
<sequence>MAQDFTENAAIRIGWDALHRDAIILSQKLRHQGPFKGIIAVARGGLVPAAIVARELEIRLVDTVCIVSYDDKVQRDGEALVLKPVEGDGTGWLIVDDLVDSGNTFRHLRRMLPKAHYATVYVKPKGQDTVDTTVIPIDQDIWMVFPWDDDPANWRRG</sequence>
<evidence type="ECO:0000256" key="5">
    <source>
        <dbReference type="ARBA" id="ARBA00022842"/>
    </source>
</evidence>
<keyword evidence="3 8" id="KW-0808">Transferase</keyword>
<evidence type="ECO:0000256" key="6">
    <source>
        <dbReference type="ARBA" id="ARBA00023136"/>
    </source>
</evidence>
<evidence type="ECO:0000313" key="8">
    <source>
        <dbReference type="EMBL" id="OIQ94486.1"/>
    </source>
</evidence>
<dbReference type="GO" id="GO:0046872">
    <property type="term" value="F:metal ion binding"/>
    <property type="evidence" value="ECO:0007669"/>
    <property type="project" value="UniProtKB-KW"/>
</dbReference>
<evidence type="ECO:0000259" key="7">
    <source>
        <dbReference type="Pfam" id="PF00156"/>
    </source>
</evidence>
<dbReference type="Pfam" id="PF00156">
    <property type="entry name" value="Pribosyltran"/>
    <property type="match status" value="1"/>
</dbReference>
<keyword evidence="6" id="KW-0472">Membrane</keyword>
<dbReference type="CDD" id="cd06223">
    <property type="entry name" value="PRTases_typeI"/>
    <property type="match status" value="1"/>
</dbReference>
<dbReference type="GO" id="GO:0000310">
    <property type="term" value="F:xanthine phosphoribosyltransferase activity"/>
    <property type="evidence" value="ECO:0007669"/>
    <property type="project" value="UniProtKB-EC"/>
</dbReference>
<evidence type="ECO:0000256" key="2">
    <source>
        <dbReference type="ARBA" id="ARBA00022676"/>
    </source>
</evidence>
<reference evidence="8" key="1">
    <citation type="submission" date="2016-10" db="EMBL/GenBank/DDBJ databases">
        <title>Sequence of Gallionella enrichment culture.</title>
        <authorList>
            <person name="Poehlein A."/>
            <person name="Muehling M."/>
            <person name="Daniel R."/>
        </authorList>
    </citation>
    <scope>NUCLEOTIDE SEQUENCE</scope>
</reference>
<dbReference type="EC" id="2.4.2.22" evidence="8"/>
<dbReference type="SUPFAM" id="SSF53271">
    <property type="entry name" value="PRTase-like"/>
    <property type="match status" value="1"/>
</dbReference>
<protein>
    <submittedName>
        <fullName evidence="8">Xanthine phosphoribosyltransferase</fullName>
        <ecNumber evidence="8">2.4.2.22</ecNumber>
    </submittedName>
</protein>
<dbReference type="InterPro" id="IPR000836">
    <property type="entry name" value="PRTase_dom"/>
</dbReference>
<name>A0A1J5REF5_9ZZZZ</name>
<dbReference type="PANTHER" id="PTHR39563:SF1">
    <property type="entry name" value="XANTHINE-GUANINE PHOSPHORIBOSYLTRANSFERASE"/>
    <property type="match status" value="1"/>
</dbReference>
<keyword evidence="5" id="KW-0460">Magnesium</keyword>
<proteinExistence type="predicted"/>
<evidence type="ECO:0000256" key="4">
    <source>
        <dbReference type="ARBA" id="ARBA00022723"/>
    </source>
</evidence>
<gene>
    <name evidence="8" type="primary">gpt_2</name>
    <name evidence="8" type="ORF">GALL_235360</name>
</gene>
<dbReference type="Gene3D" id="3.40.50.2020">
    <property type="match status" value="1"/>
</dbReference>
<accession>A0A1J5REF5</accession>
<organism evidence="8">
    <name type="scientific">mine drainage metagenome</name>
    <dbReference type="NCBI Taxonomy" id="410659"/>
    <lineage>
        <taxon>unclassified sequences</taxon>
        <taxon>metagenomes</taxon>
        <taxon>ecological metagenomes</taxon>
    </lineage>
</organism>
<dbReference type="InterPro" id="IPR023747">
    <property type="entry name" value="Xanthine_Guanine_PRibTrfase"/>
</dbReference>
<dbReference type="EMBL" id="MLJW01000185">
    <property type="protein sequence ID" value="OIQ94486.1"/>
    <property type="molecule type" value="Genomic_DNA"/>
</dbReference>
<keyword evidence="4" id="KW-0479">Metal-binding</keyword>
<dbReference type="PANTHER" id="PTHR39563">
    <property type="entry name" value="XANTHINE PHOSPHORIBOSYLTRANSFERASE"/>
    <property type="match status" value="1"/>
</dbReference>
<comment type="caution">
    <text evidence="8">The sequence shown here is derived from an EMBL/GenBank/DDBJ whole genome shotgun (WGS) entry which is preliminary data.</text>
</comment>
<dbReference type="InterPro" id="IPR029057">
    <property type="entry name" value="PRTase-like"/>
</dbReference>
<feature type="domain" description="Phosphoribosyltransferase" evidence="7">
    <location>
        <begin position="25"/>
        <end position="148"/>
    </location>
</feature>
<dbReference type="NCBIfam" id="NF006613">
    <property type="entry name" value="PRK09177.1"/>
    <property type="match status" value="1"/>
</dbReference>
<dbReference type="AlphaFoldDB" id="A0A1J5REF5"/>
<evidence type="ECO:0000256" key="3">
    <source>
        <dbReference type="ARBA" id="ARBA00022679"/>
    </source>
</evidence>
<keyword evidence="2 8" id="KW-0328">Glycosyltransferase</keyword>